<sequence length="15" mass="1809">MFQVQVYDYHPPVDA</sequence>
<reference evidence="1" key="1">
    <citation type="submission" date="2023-07" db="EMBL/GenBank/DDBJ databases">
        <title>draft genome sequence of fig (Ficus carica).</title>
        <authorList>
            <person name="Takahashi T."/>
            <person name="Nishimura K."/>
        </authorList>
    </citation>
    <scope>NUCLEOTIDE SEQUENCE</scope>
</reference>
<comment type="caution">
    <text evidence="1">The sequence shown here is derived from an EMBL/GenBank/DDBJ whole genome shotgun (WGS) entry which is preliminary data.</text>
</comment>
<accession>A0AA88JCX3</accession>
<dbReference type="EMBL" id="BTGU01010272">
    <property type="protein sequence ID" value="GMN72138.1"/>
    <property type="molecule type" value="Genomic_DNA"/>
</dbReference>
<evidence type="ECO:0000313" key="2">
    <source>
        <dbReference type="Proteomes" id="UP001187192"/>
    </source>
</evidence>
<name>A0AA88JCX3_FICCA</name>
<evidence type="ECO:0000313" key="1">
    <source>
        <dbReference type="EMBL" id="GMN72138.1"/>
    </source>
</evidence>
<organism evidence="1 2">
    <name type="scientific">Ficus carica</name>
    <name type="common">Common fig</name>
    <dbReference type="NCBI Taxonomy" id="3494"/>
    <lineage>
        <taxon>Eukaryota</taxon>
        <taxon>Viridiplantae</taxon>
        <taxon>Streptophyta</taxon>
        <taxon>Embryophyta</taxon>
        <taxon>Tracheophyta</taxon>
        <taxon>Spermatophyta</taxon>
        <taxon>Magnoliopsida</taxon>
        <taxon>eudicotyledons</taxon>
        <taxon>Gunneridae</taxon>
        <taxon>Pentapetalae</taxon>
        <taxon>rosids</taxon>
        <taxon>fabids</taxon>
        <taxon>Rosales</taxon>
        <taxon>Moraceae</taxon>
        <taxon>Ficeae</taxon>
        <taxon>Ficus</taxon>
    </lineage>
</organism>
<dbReference type="Proteomes" id="UP001187192">
    <property type="component" value="Unassembled WGS sequence"/>
</dbReference>
<gene>
    <name evidence="1" type="ORF">TIFTF001_051942</name>
</gene>
<protein>
    <submittedName>
        <fullName evidence="1">Uncharacterized protein</fullName>
    </submittedName>
</protein>
<proteinExistence type="predicted"/>
<keyword evidence="2" id="KW-1185">Reference proteome</keyword>